<dbReference type="eggNOG" id="ENOG502SF1H">
    <property type="taxonomic scope" value="Eukaryota"/>
</dbReference>
<evidence type="ECO:0000313" key="3">
    <source>
        <dbReference type="EMBL" id="CBX97846.1"/>
    </source>
</evidence>
<organism evidence="4">
    <name type="scientific">Leptosphaeria maculans (strain JN3 / isolate v23.1.3 / race Av1-4-5-6-7-8)</name>
    <name type="common">Blackleg fungus</name>
    <name type="synonym">Phoma lingam</name>
    <dbReference type="NCBI Taxonomy" id="985895"/>
    <lineage>
        <taxon>Eukaryota</taxon>
        <taxon>Fungi</taxon>
        <taxon>Dikarya</taxon>
        <taxon>Ascomycota</taxon>
        <taxon>Pezizomycotina</taxon>
        <taxon>Dothideomycetes</taxon>
        <taxon>Pleosporomycetidae</taxon>
        <taxon>Pleosporales</taxon>
        <taxon>Pleosporineae</taxon>
        <taxon>Leptosphaeriaceae</taxon>
        <taxon>Plenodomus</taxon>
        <taxon>Plenodomus lingam/Leptosphaeria maculans species complex</taxon>
    </lineage>
</organism>
<feature type="region of interest" description="Disordered" evidence="1">
    <location>
        <begin position="415"/>
        <end position="455"/>
    </location>
</feature>
<feature type="region of interest" description="Disordered" evidence="1">
    <location>
        <begin position="121"/>
        <end position="146"/>
    </location>
</feature>
<feature type="compositionally biased region" description="Basic and acidic residues" evidence="1">
    <location>
        <begin position="195"/>
        <end position="205"/>
    </location>
</feature>
<dbReference type="VEuPathDB" id="FungiDB:LEMA_P092550.1"/>
<dbReference type="OMA" id="ISDGGQH"/>
<evidence type="ECO:0000313" key="4">
    <source>
        <dbReference type="Proteomes" id="UP000002668"/>
    </source>
</evidence>
<dbReference type="RefSeq" id="XP_003841325.1">
    <property type="nucleotide sequence ID" value="XM_003841277.1"/>
</dbReference>
<dbReference type="HOGENOM" id="CLU_002397_1_0_1"/>
<reference evidence="4" key="1">
    <citation type="journal article" date="2011" name="Nat. Commun.">
        <title>Effector diversification within compartments of the Leptosphaeria maculans genome affected by Repeat-Induced Point mutations.</title>
        <authorList>
            <person name="Rouxel T."/>
            <person name="Grandaubert J."/>
            <person name="Hane J.K."/>
            <person name="Hoede C."/>
            <person name="van de Wouw A.P."/>
            <person name="Couloux A."/>
            <person name="Dominguez V."/>
            <person name="Anthouard V."/>
            <person name="Bally P."/>
            <person name="Bourras S."/>
            <person name="Cozijnsen A.J."/>
            <person name="Ciuffetti L.M."/>
            <person name="Degrave A."/>
            <person name="Dilmaghani A."/>
            <person name="Duret L."/>
            <person name="Fudal I."/>
            <person name="Goodwin S.B."/>
            <person name="Gout L."/>
            <person name="Glaser N."/>
            <person name="Linglin J."/>
            <person name="Kema G.H.J."/>
            <person name="Lapalu N."/>
            <person name="Lawrence C.B."/>
            <person name="May K."/>
            <person name="Meyer M."/>
            <person name="Ollivier B."/>
            <person name="Poulain J."/>
            <person name="Schoch C.L."/>
            <person name="Simon A."/>
            <person name="Spatafora J.W."/>
            <person name="Stachowiak A."/>
            <person name="Turgeon B.G."/>
            <person name="Tyler B.M."/>
            <person name="Vincent D."/>
            <person name="Weissenbach J."/>
            <person name="Amselem J."/>
            <person name="Quesneville H."/>
            <person name="Oliver R.P."/>
            <person name="Wincker P."/>
            <person name="Balesdent M.-H."/>
            <person name="Howlett B.J."/>
        </authorList>
    </citation>
    <scope>NUCLEOTIDE SEQUENCE [LARGE SCALE GENOMIC DNA]</scope>
    <source>
        <strain evidence="4">JN3 / isolate v23.1.3 / race Av1-4-5-6-7-8</strain>
    </source>
</reference>
<accession>E5A2Q0</accession>
<feature type="domain" description="DUF7357" evidence="2">
    <location>
        <begin position="1"/>
        <end position="132"/>
    </location>
</feature>
<feature type="compositionally biased region" description="Basic residues" evidence="1">
    <location>
        <begin position="371"/>
        <end position="387"/>
    </location>
</feature>
<feature type="compositionally biased region" description="Basic and acidic residues" evidence="1">
    <location>
        <begin position="136"/>
        <end position="146"/>
    </location>
</feature>
<dbReference type="AlphaFoldDB" id="E5A2Q0"/>
<feature type="compositionally biased region" description="Basic and acidic residues" evidence="1">
    <location>
        <begin position="503"/>
        <end position="515"/>
    </location>
</feature>
<dbReference type="OrthoDB" id="5368821at2759"/>
<sequence length="782" mass="85764">MRLRLTIQRNSLPAANILWNIPDTNSNAAYTITRLLEDVNHIIPLEAENWGLEDYIVEVDGFECLHFTPVTQALKEDDHVCIRPLMTAEVRARTLTGRLQISDGGQHLVDGVPFGRPYLRAPHRPAVRIPPRKRQRADQHEAEEVWQGRDSVDALLQGMNYGPVQQQIEEAPSSNDAALSGPAGLIPPHKRQRLNPREGAESHEAGKTIDPLQAALGNSTTQNTTAHGHTGSSQTLPGRTAQKPLTRQQRGQTGQVHFKQPVAEELGASEDDEDESEDEDFAPGYENNNFGDTDSDSSDSESDSEASSSDSDLSRSESDSASDSSSASESGSDSNASSPPDIVSSKDGSKAQVNPPNPTSSNFVPPGKGRAATKLRNSRRTRTNRLRYLKETGQLDQNATLADLKVYEDAKMGRVEEEPIPKHAFSSASGKGSKSRCVEDEEPTQAVANGQPSELEKRRQELMARLGGSSEPLQADESALDVSQTVVEVPNGSIPEISSVEQSAKKETSTRRMRPDVSAIGRIIARQTARPAKKAKTKAVDESPPEPEGASDPDFWRSRINLSAFECWEEEFELRAPPFPFKQHWDPVSKLMRDRKHKGKKKGCDFEAANESRRFDDKEDEIILNYDDVPAQVNPDTEISAAIESQLRQDVATATQEADLPSLPEDVSVLPVLTSADIKRGAVIVCKFFAINPNTISPEISDYKTAVVVQEGDSGNGAGTIQLKIAARDLPRREKKVDKHGNRIYVAADAFLMEDEDDEEEGLWEGQFGELLEAKLLKAGEP</sequence>
<dbReference type="Pfam" id="PF24054">
    <property type="entry name" value="DUF7357"/>
    <property type="match status" value="1"/>
</dbReference>
<feature type="compositionally biased region" description="Basic residues" evidence="1">
    <location>
        <begin position="121"/>
        <end position="135"/>
    </location>
</feature>
<feature type="region of interest" description="Disordered" evidence="1">
    <location>
        <begin position="493"/>
        <end position="555"/>
    </location>
</feature>
<dbReference type="InParanoid" id="E5A2Q0"/>
<dbReference type="STRING" id="985895.E5A2Q0"/>
<feature type="region of interest" description="Disordered" evidence="1">
    <location>
        <begin position="169"/>
        <end position="205"/>
    </location>
</feature>
<feature type="compositionally biased region" description="Polar residues" evidence="1">
    <location>
        <begin position="219"/>
        <end position="255"/>
    </location>
</feature>
<feature type="compositionally biased region" description="Low complexity" evidence="1">
    <location>
        <begin position="319"/>
        <end position="338"/>
    </location>
</feature>
<keyword evidence="4" id="KW-1185">Reference proteome</keyword>
<dbReference type="GeneID" id="13281525"/>
<feature type="compositionally biased region" description="Acidic residues" evidence="1">
    <location>
        <begin position="293"/>
        <end position="304"/>
    </location>
</feature>
<gene>
    <name evidence="3" type="ORF">LEMA_P092550.1</name>
</gene>
<feature type="compositionally biased region" description="Acidic residues" evidence="1">
    <location>
        <begin position="267"/>
        <end position="281"/>
    </location>
</feature>
<dbReference type="InterPro" id="IPR055781">
    <property type="entry name" value="DUF7357"/>
</dbReference>
<proteinExistence type="predicted"/>
<dbReference type="Proteomes" id="UP000002668">
    <property type="component" value="Genome"/>
</dbReference>
<feature type="compositionally biased region" description="Polar residues" evidence="1">
    <location>
        <begin position="351"/>
        <end position="363"/>
    </location>
</feature>
<dbReference type="EMBL" id="FP929132">
    <property type="protein sequence ID" value="CBX97846.1"/>
    <property type="molecule type" value="Genomic_DNA"/>
</dbReference>
<evidence type="ECO:0000256" key="1">
    <source>
        <dbReference type="SAM" id="MobiDB-lite"/>
    </source>
</evidence>
<protein>
    <submittedName>
        <fullName evidence="3">Predicted protein</fullName>
    </submittedName>
</protein>
<evidence type="ECO:0000259" key="2">
    <source>
        <dbReference type="Pfam" id="PF24054"/>
    </source>
</evidence>
<name>E5A2Q0_LEPMJ</name>
<feature type="region of interest" description="Disordered" evidence="1">
    <location>
        <begin position="219"/>
        <end position="394"/>
    </location>
</feature>